<name>A0A138AEF9_9ACTN</name>
<dbReference type="EMBL" id="LSRF01000044">
    <property type="protein sequence ID" value="KXP08800.1"/>
    <property type="molecule type" value="Genomic_DNA"/>
</dbReference>
<organism evidence="1 2">
    <name type="scientific">Tsukamurella pseudospumae</name>
    <dbReference type="NCBI Taxonomy" id="239498"/>
    <lineage>
        <taxon>Bacteria</taxon>
        <taxon>Bacillati</taxon>
        <taxon>Actinomycetota</taxon>
        <taxon>Actinomycetes</taxon>
        <taxon>Mycobacteriales</taxon>
        <taxon>Tsukamurellaceae</taxon>
        <taxon>Tsukamurella</taxon>
    </lineage>
</organism>
<dbReference type="STRING" id="239498.AXK60_09040"/>
<proteinExistence type="predicted"/>
<reference evidence="2" key="1">
    <citation type="submission" date="2016-02" db="EMBL/GenBank/DDBJ databases">
        <authorList>
            <person name="Wen L."/>
            <person name="He K."/>
            <person name="Yang H."/>
        </authorList>
    </citation>
    <scope>NUCLEOTIDE SEQUENCE [LARGE SCALE GENOMIC DNA]</scope>
    <source>
        <strain evidence="2">JCM 15929</strain>
    </source>
</reference>
<comment type="caution">
    <text evidence="1">The sequence shown here is derived from an EMBL/GenBank/DDBJ whole genome shotgun (WGS) entry which is preliminary data.</text>
</comment>
<dbReference type="RefSeq" id="WP_068571675.1">
    <property type="nucleotide sequence ID" value="NZ_LSRF01000044.1"/>
</dbReference>
<evidence type="ECO:0000313" key="2">
    <source>
        <dbReference type="Proteomes" id="UP000070258"/>
    </source>
</evidence>
<protein>
    <submittedName>
        <fullName evidence="1">Uncharacterized protein</fullName>
    </submittedName>
</protein>
<evidence type="ECO:0000313" key="1">
    <source>
        <dbReference type="EMBL" id="KXP08800.1"/>
    </source>
</evidence>
<accession>A0A138AEF9</accession>
<sequence length="66" mass="6917">MRAPTMQVTVPLPTGHPILVRTLADLKPLIRGLVPPDAVIISADVSAIDVRCTVALPEQLALIPAA</sequence>
<gene>
    <name evidence="1" type="ORF">AXK60_09040</name>
</gene>
<dbReference type="Proteomes" id="UP000070258">
    <property type="component" value="Unassembled WGS sequence"/>
</dbReference>
<dbReference type="AlphaFoldDB" id="A0A138AEF9"/>